<proteinExistence type="predicted"/>
<reference evidence="1 2" key="1">
    <citation type="journal article" date="2010" name="Stand. Genomic Sci.">
        <title>Complete genome sequence of Archaeoglobus profundus type strain (AV18).</title>
        <authorList>
            <person name="von Jan M."/>
            <person name="Lapidus A."/>
            <person name="Del Rio T.G."/>
            <person name="Copeland A."/>
            <person name="Tice H."/>
            <person name="Cheng J.F."/>
            <person name="Lucas S."/>
            <person name="Chen F."/>
            <person name="Nolan M."/>
            <person name="Goodwin L."/>
            <person name="Han C."/>
            <person name="Pitluck S."/>
            <person name="Liolios K."/>
            <person name="Ivanova N."/>
            <person name="Mavromatis K."/>
            <person name="Ovchinnikova G."/>
            <person name="Chertkov O."/>
            <person name="Pati A."/>
            <person name="Chen A."/>
            <person name="Palaniappan K."/>
            <person name="Land M."/>
            <person name="Hauser L."/>
            <person name="Chang Y.J."/>
            <person name="Jeffries C.D."/>
            <person name="Saunders E."/>
            <person name="Brettin T."/>
            <person name="Detter J.C."/>
            <person name="Chain P."/>
            <person name="Eichinger K."/>
            <person name="Huber H."/>
            <person name="Spring S."/>
            <person name="Rohde M."/>
            <person name="Goker M."/>
            <person name="Wirth R."/>
            <person name="Woyke T."/>
            <person name="Bristow J."/>
            <person name="Eisen J.A."/>
            <person name="Markowitz V."/>
            <person name="Hugenholtz P."/>
            <person name="Kyrpides N.C."/>
            <person name="Klenk H.P."/>
        </authorList>
    </citation>
    <scope>NUCLEOTIDE SEQUENCE [LARGE SCALE GENOMIC DNA]</scope>
    <source>
        <strain evidence="2">DSM 5631 / JCM 9629 / NBRC 100127 / Av18</strain>
    </source>
</reference>
<keyword evidence="2" id="KW-1185">Reference proteome</keyword>
<sequence length="41" mass="4979">MKVYTIMQRVVKQISQEYNIPEEEVWVAVRKLKEKSRSIKI</sequence>
<dbReference type="KEGG" id="apo:Arcpr_1144"/>
<dbReference type="HOGENOM" id="CLU_3263595_0_0_2"/>
<accession>D2RDK6</accession>
<dbReference type="AlphaFoldDB" id="D2RDK6"/>
<dbReference type="EMBL" id="CP001857">
    <property type="protein sequence ID" value="ADB58200.1"/>
    <property type="molecule type" value="Genomic_DNA"/>
</dbReference>
<dbReference type="RefSeq" id="WP_012940536.1">
    <property type="nucleotide sequence ID" value="NC_013741.1"/>
</dbReference>
<name>D2RDK6_ARCPA</name>
<evidence type="ECO:0000313" key="1">
    <source>
        <dbReference type="EMBL" id="ADB58200.1"/>
    </source>
</evidence>
<evidence type="ECO:0000313" key="2">
    <source>
        <dbReference type="Proteomes" id="UP000001901"/>
    </source>
</evidence>
<organism evidence="1 2">
    <name type="scientific">Archaeoglobus profundus (strain DSM 5631 / JCM 9629 / NBRC 100127 / Av18)</name>
    <dbReference type="NCBI Taxonomy" id="572546"/>
    <lineage>
        <taxon>Archaea</taxon>
        <taxon>Methanobacteriati</taxon>
        <taxon>Methanobacteriota</taxon>
        <taxon>Archaeoglobi</taxon>
        <taxon>Archaeoglobales</taxon>
        <taxon>Archaeoglobaceae</taxon>
        <taxon>Archaeoglobus</taxon>
    </lineage>
</organism>
<dbReference type="Proteomes" id="UP000001901">
    <property type="component" value="Chromosome"/>
</dbReference>
<gene>
    <name evidence="1" type="ordered locus">Arcpr_1144</name>
</gene>
<dbReference type="PaxDb" id="572546-Arcpr_1144"/>
<protein>
    <submittedName>
        <fullName evidence="1">Uncharacterized protein</fullName>
    </submittedName>
</protein>
<dbReference type="STRING" id="572546.Arcpr_1144"/>
<dbReference type="GeneID" id="80457699"/>